<evidence type="ECO:0000256" key="7">
    <source>
        <dbReference type="ARBA" id="ARBA00022779"/>
    </source>
</evidence>
<dbReference type="EMBL" id="JAYXHS010000002">
    <property type="protein sequence ID" value="MEC5386939.1"/>
    <property type="molecule type" value="Genomic_DNA"/>
</dbReference>
<comment type="function">
    <text evidence="1 10">Controls the rotational direction of flagella during chemotaxis.</text>
</comment>
<keyword evidence="6 10" id="KW-0812">Transmembrane</keyword>
<dbReference type="RefSeq" id="WP_327599893.1">
    <property type="nucleotide sequence ID" value="NZ_JAYXHS010000002.1"/>
</dbReference>
<evidence type="ECO:0000256" key="11">
    <source>
        <dbReference type="SAM" id="MobiDB-lite"/>
    </source>
</evidence>
<dbReference type="PANTHER" id="PTHR35091">
    <property type="entry name" value="FLAGELLAR PROTEIN FLIL"/>
    <property type="match status" value="1"/>
</dbReference>
<dbReference type="InterPro" id="IPR005503">
    <property type="entry name" value="FliL"/>
</dbReference>
<feature type="region of interest" description="Disordered" evidence="11">
    <location>
        <begin position="160"/>
        <end position="182"/>
    </location>
</feature>
<comment type="subcellular location">
    <subcellularLocation>
        <location evidence="10">Cell inner membrane</location>
    </subcellularLocation>
    <subcellularLocation>
        <location evidence="2">Cell membrane</location>
        <topology evidence="2">Single-pass membrane protein</topology>
    </subcellularLocation>
</comment>
<protein>
    <recommendedName>
        <fullName evidence="10">Flagellar protein FliL</fullName>
    </recommendedName>
</protein>
<accession>A0ABU6K5R8</accession>
<reference evidence="12 13" key="1">
    <citation type="submission" date="2024-01" db="EMBL/GenBank/DDBJ databases">
        <title>Uliginosibacterium soil sp. nov.</title>
        <authorList>
            <person name="Lv Y."/>
        </authorList>
    </citation>
    <scope>NUCLEOTIDE SEQUENCE [LARGE SCALE GENOMIC DNA]</scope>
    <source>
        <strain evidence="12 13">H3</strain>
    </source>
</reference>
<evidence type="ECO:0000313" key="13">
    <source>
        <dbReference type="Proteomes" id="UP001331561"/>
    </source>
</evidence>
<evidence type="ECO:0000256" key="8">
    <source>
        <dbReference type="ARBA" id="ARBA00022989"/>
    </source>
</evidence>
<dbReference type="Pfam" id="PF03748">
    <property type="entry name" value="FliL"/>
    <property type="match status" value="1"/>
</dbReference>
<sequence length="195" mass="20926">MASKEVKKEEGADAAPPKKSKKLLIIIVGVVVVTLALGAGVGYLMGHKKPAGDGAHGEEASAESKHEEKSGEPKKPPVFVALEPFTVNLQADASSGEQFLQAVVSLRVADEKKGEELKAYMPQIRHEILGLAGAKKAAEITTPEGREALAEDIKDTVNEVLGYEPPKRSKRKKKDEGPDEDAPVMAVFFTQFIVQ</sequence>
<keyword evidence="13" id="KW-1185">Reference proteome</keyword>
<evidence type="ECO:0000256" key="9">
    <source>
        <dbReference type="ARBA" id="ARBA00023136"/>
    </source>
</evidence>
<keyword evidence="4" id="KW-1003">Cell membrane</keyword>
<dbReference type="PANTHER" id="PTHR35091:SF2">
    <property type="entry name" value="FLAGELLAR PROTEIN FLIL"/>
    <property type="match status" value="1"/>
</dbReference>
<evidence type="ECO:0000256" key="1">
    <source>
        <dbReference type="ARBA" id="ARBA00002254"/>
    </source>
</evidence>
<dbReference type="Proteomes" id="UP001331561">
    <property type="component" value="Unassembled WGS sequence"/>
</dbReference>
<keyword evidence="12" id="KW-0966">Cell projection</keyword>
<evidence type="ECO:0000256" key="5">
    <source>
        <dbReference type="ARBA" id="ARBA00022500"/>
    </source>
</evidence>
<keyword evidence="12" id="KW-0282">Flagellum</keyword>
<proteinExistence type="inferred from homology"/>
<evidence type="ECO:0000313" key="12">
    <source>
        <dbReference type="EMBL" id="MEC5386939.1"/>
    </source>
</evidence>
<evidence type="ECO:0000256" key="2">
    <source>
        <dbReference type="ARBA" id="ARBA00004162"/>
    </source>
</evidence>
<feature type="region of interest" description="Disordered" evidence="11">
    <location>
        <begin position="50"/>
        <end position="76"/>
    </location>
</feature>
<feature type="transmembrane region" description="Helical" evidence="10">
    <location>
        <begin position="23"/>
        <end position="45"/>
    </location>
</feature>
<name>A0ABU6K5R8_9RHOO</name>
<evidence type="ECO:0000256" key="10">
    <source>
        <dbReference type="RuleBase" id="RU364125"/>
    </source>
</evidence>
<keyword evidence="12" id="KW-0969">Cilium</keyword>
<evidence type="ECO:0000256" key="3">
    <source>
        <dbReference type="ARBA" id="ARBA00008281"/>
    </source>
</evidence>
<keyword evidence="7 10" id="KW-0283">Flagellar rotation</keyword>
<gene>
    <name evidence="12" type="ORF">VVD49_14495</name>
</gene>
<keyword evidence="5 10" id="KW-0145">Chemotaxis</keyword>
<comment type="caution">
    <text evidence="12">The sequence shown here is derived from an EMBL/GenBank/DDBJ whole genome shotgun (WGS) entry which is preliminary data.</text>
</comment>
<keyword evidence="9 10" id="KW-0472">Membrane</keyword>
<keyword evidence="10" id="KW-0997">Cell inner membrane</keyword>
<evidence type="ECO:0000256" key="4">
    <source>
        <dbReference type="ARBA" id="ARBA00022475"/>
    </source>
</evidence>
<organism evidence="12 13">
    <name type="scientific">Uliginosibacterium silvisoli</name>
    <dbReference type="NCBI Taxonomy" id="3114758"/>
    <lineage>
        <taxon>Bacteria</taxon>
        <taxon>Pseudomonadati</taxon>
        <taxon>Pseudomonadota</taxon>
        <taxon>Betaproteobacteria</taxon>
        <taxon>Rhodocyclales</taxon>
        <taxon>Zoogloeaceae</taxon>
        <taxon>Uliginosibacterium</taxon>
    </lineage>
</organism>
<keyword evidence="8 10" id="KW-1133">Transmembrane helix</keyword>
<evidence type="ECO:0000256" key="6">
    <source>
        <dbReference type="ARBA" id="ARBA00022692"/>
    </source>
</evidence>
<feature type="compositionally biased region" description="Basic and acidic residues" evidence="11">
    <location>
        <begin position="55"/>
        <end position="75"/>
    </location>
</feature>
<comment type="similarity">
    <text evidence="3 10">Belongs to the FliL family.</text>
</comment>